<reference evidence="1 2" key="1">
    <citation type="journal article" date="2008" name="Proc. Natl. Acad. Sci. U.S.A.">
        <title>Niche adaptation and genome expansion in the chlorophyll d-producing cyanobacterium Acaryochloris marina.</title>
        <authorList>
            <person name="Swingley W.D."/>
            <person name="Chen M."/>
            <person name="Cheung P.C."/>
            <person name="Conrad A.L."/>
            <person name="Dejesa L.C."/>
            <person name="Hao J."/>
            <person name="Honchak B.M."/>
            <person name="Karbach L.E."/>
            <person name="Kurdoglu A."/>
            <person name="Lahiri S."/>
            <person name="Mastrian S.D."/>
            <person name="Miyashita H."/>
            <person name="Page L."/>
            <person name="Ramakrishna P."/>
            <person name="Satoh S."/>
            <person name="Sattley W.M."/>
            <person name="Shimada Y."/>
            <person name="Taylor H.L."/>
            <person name="Tomo T."/>
            <person name="Tsuchiya T."/>
            <person name="Wang Z.T."/>
            <person name="Raymond J."/>
            <person name="Mimuro M."/>
            <person name="Blankenship R.E."/>
            <person name="Touchman J.W."/>
        </authorList>
    </citation>
    <scope>NUCLEOTIDE SEQUENCE [LARGE SCALE GENOMIC DNA]</scope>
    <source>
        <strain evidence="2">MBIC 11017</strain>
    </source>
</reference>
<dbReference type="AlphaFoldDB" id="B0CAP5"/>
<dbReference type="GO" id="GO:0004803">
    <property type="term" value="F:transposase activity"/>
    <property type="evidence" value="ECO:0007669"/>
    <property type="project" value="InterPro"/>
</dbReference>
<organism evidence="1 2">
    <name type="scientific">Acaryochloris marina (strain MBIC 11017)</name>
    <dbReference type="NCBI Taxonomy" id="329726"/>
    <lineage>
        <taxon>Bacteria</taxon>
        <taxon>Bacillati</taxon>
        <taxon>Cyanobacteriota</taxon>
        <taxon>Cyanophyceae</taxon>
        <taxon>Acaryochloridales</taxon>
        <taxon>Acaryochloridaceae</taxon>
        <taxon>Acaryochloris</taxon>
    </lineage>
</organism>
<name>B0CAP5_ACAM1</name>
<dbReference type="EMBL" id="CP000828">
    <property type="protein sequence ID" value="ABW30246.1"/>
    <property type="molecule type" value="Genomic_DNA"/>
</dbReference>
<evidence type="ECO:0000313" key="2">
    <source>
        <dbReference type="Proteomes" id="UP000000268"/>
    </source>
</evidence>
<dbReference type="Proteomes" id="UP000000268">
    <property type="component" value="Chromosome"/>
</dbReference>
<dbReference type="eggNOG" id="COG1662">
    <property type="taxonomic scope" value="Bacteria"/>
</dbReference>
<dbReference type="InterPro" id="IPR005063">
    <property type="entry name" value="Transposase_27"/>
</dbReference>
<proteinExistence type="predicted"/>
<dbReference type="KEGG" id="amr:AM1_5285"/>
<accession>B0CAP5</accession>
<dbReference type="Pfam" id="PF03400">
    <property type="entry name" value="DDE_Tnp_IS1"/>
    <property type="match status" value="1"/>
</dbReference>
<protein>
    <submittedName>
        <fullName evidence="1">Uncharacterized protein</fullName>
    </submittedName>
</protein>
<dbReference type="STRING" id="329726.AM1_5285"/>
<gene>
    <name evidence="1" type="ordered locus">AM1_5285</name>
</gene>
<dbReference type="GO" id="GO:0003677">
    <property type="term" value="F:DNA binding"/>
    <property type="evidence" value="ECO:0007669"/>
    <property type="project" value="InterPro"/>
</dbReference>
<evidence type="ECO:0000313" key="1">
    <source>
        <dbReference type="EMBL" id="ABW30246.1"/>
    </source>
</evidence>
<sequence>MSVGECWIALSLAKDSSLVLSGRIGKHTDELAQDLIENTEGKTTCHHWQTDGWEGSSRQPPDEVIHHVSKVLTQRLKRTNGILRQQTGRWHQRQNKFGKVWQQHAVTLTLFYHFRQIKNRLFSVSIFLMSDVSFKKSRTNHWLC</sequence>
<dbReference type="GO" id="GO:0006313">
    <property type="term" value="P:DNA transposition"/>
    <property type="evidence" value="ECO:0007669"/>
    <property type="project" value="InterPro"/>
</dbReference>
<dbReference type="HOGENOM" id="CLU_1792245_0_0_3"/>
<keyword evidence="2" id="KW-1185">Reference proteome</keyword>